<organism evidence="1 2">
    <name type="scientific">Methylobacterium goesingense</name>
    <dbReference type="NCBI Taxonomy" id="243690"/>
    <lineage>
        <taxon>Bacteria</taxon>
        <taxon>Pseudomonadati</taxon>
        <taxon>Pseudomonadota</taxon>
        <taxon>Alphaproteobacteria</taxon>
        <taxon>Hyphomicrobiales</taxon>
        <taxon>Methylobacteriaceae</taxon>
        <taxon>Methylobacterium</taxon>
    </lineage>
</organism>
<gene>
    <name evidence="1" type="ORF">ABID43_000867</name>
</gene>
<keyword evidence="2" id="KW-1185">Reference proteome</keyword>
<evidence type="ECO:0000313" key="2">
    <source>
        <dbReference type="Proteomes" id="UP001549145"/>
    </source>
</evidence>
<name>A0ABV2L0J1_9HYPH</name>
<proteinExistence type="predicted"/>
<protein>
    <recommendedName>
        <fullName evidence="3">DUF3572 family protein</fullName>
    </recommendedName>
</protein>
<dbReference type="InterPro" id="IPR021955">
    <property type="entry name" value="DUF3572"/>
</dbReference>
<dbReference type="RefSeq" id="WP_238280073.1">
    <property type="nucleotide sequence ID" value="NZ_BPQL01000074.1"/>
</dbReference>
<sequence>MKRKPHGGEDGPEGLALAALAWMATDDERLFPFLEATGVTPDTLRASAQDPGFLAGILDHIMADEATLLACAEALDVKPERIAAAWRKLGPPDFDDGM</sequence>
<reference evidence="1 2" key="1">
    <citation type="submission" date="2024-06" db="EMBL/GenBank/DDBJ databases">
        <title>Genomic Encyclopedia of Type Strains, Phase IV (KMG-IV): sequencing the most valuable type-strain genomes for metagenomic binning, comparative biology and taxonomic classification.</title>
        <authorList>
            <person name="Goeker M."/>
        </authorList>
    </citation>
    <scope>NUCLEOTIDE SEQUENCE [LARGE SCALE GENOMIC DNA]</scope>
    <source>
        <strain evidence="1 2">DSM 21331</strain>
    </source>
</reference>
<dbReference type="Proteomes" id="UP001549145">
    <property type="component" value="Unassembled WGS sequence"/>
</dbReference>
<comment type="caution">
    <text evidence="1">The sequence shown here is derived from an EMBL/GenBank/DDBJ whole genome shotgun (WGS) entry which is preliminary data.</text>
</comment>
<dbReference type="Pfam" id="PF12096">
    <property type="entry name" value="DUF3572"/>
    <property type="match status" value="1"/>
</dbReference>
<evidence type="ECO:0008006" key="3">
    <source>
        <dbReference type="Google" id="ProtNLM"/>
    </source>
</evidence>
<evidence type="ECO:0000313" key="1">
    <source>
        <dbReference type="EMBL" id="MET3691348.1"/>
    </source>
</evidence>
<accession>A0ABV2L0J1</accession>
<dbReference type="EMBL" id="JBEPMM010000001">
    <property type="protein sequence ID" value="MET3691348.1"/>
    <property type="molecule type" value="Genomic_DNA"/>
</dbReference>